<dbReference type="Pfam" id="PF16172">
    <property type="entry name" value="DOCK_N"/>
    <property type="match status" value="1"/>
</dbReference>
<reference evidence="7" key="1">
    <citation type="submission" date="2016-06" db="UniProtKB">
        <authorList>
            <consortium name="WormBaseParasite"/>
        </authorList>
    </citation>
    <scope>IDENTIFICATION</scope>
</reference>
<dbReference type="GO" id="GO:0007520">
    <property type="term" value="P:myoblast fusion"/>
    <property type="evidence" value="ECO:0007669"/>
    <property type="project" value="TreeGrafter"/>
</dbReference>
<dbReference type="InterPro" id="IPR027007">
    <property type="entry name" value="C2_DOCK-type_domain"/>
</dbReference>
<dbReference type="GO" id="GO:0005085">
    <property type="term" value="F:guanyl-nucleotide exchange factor activity"/>
    <property type="evidence" value="ECO:0007669"/>
    <property type="project" value="InterPro"/>
</dbReference>
<evidence type="ECO:0000259" key="4">
    <source>
        <dbReference type="PROSITE" id="PS51650"/>
    </source>
</evidence>
<evidence type="ECO:0000256" key="1">
    <source>
        <dbReference type="ARBA" id="ARBA00004496"/>
    </source>
</evidence>
<name>A0A183H5C7_9BILA</name>
<dbReference type="InterPro" id="IPR026791">
    <property type="entry name" value="DOCK"/>
</dbReference>
<evidence type="ECO:0000256" key="3">
    <source>
        <dbReference type="PROSITE-ProRule" id="PRU00983"/>
    </source>
</evidence>
<keyword evidence="6" id="KW-1185">Reference proteome</keyword>
<dbReference type="InterPro" id="IPR035892">
    <property type="entry name" value="C2_domain_sf"/>
</dbReference>
<dbReference type="GO" id="GO:0016477">
    <property type="term" value="P:cell migration"/>
    <property type="evidence" value="ECO:0007669"/>
    <property type="project" value="TreeGrafter"/>
</dbReference>
<evidence type="ECO:0000313" key="7">
    <source>
        <dbReference type="WBParaSite" id="OFLC_0000268601-mRNA-1"/>
    </source>
</evidence>
<evidence type="ECO:0000313" key="5">
    <source>
        <dbReference type="EMBL" id="VDO33867.1"/>
    </source>
</evidence>
<comment type="similarity">
    <text evidence="3">Belongs to the DOCK family.</text>
</comment>
<dbReference type="Proteomes" id="UP000267606">
    <property type="component" value="Unassembled WGS sequence"/>
</dbReference>
<evidence type="ECO:0000313" key="6">
    <source>
        <dbReference type="Proteomes" id="UP000267606"/>
    </source>
</evidence>
<dbReference type="WBParaSite" id="OFLC_0000268601-mRNA-1">
    <property type="protein sequence ID" value="OFLC_0000268601-mRNA-1"/>
    <property type="gene ID" value="OFLC_0000268601"/>
</dbReference>
<comment type="subcellular location">
    <subcellularLocation>
        <location evidence="1">Cytoplasm</location>
    </subcellularLocation>
</comment>
<sequence length="720" mass="81956">MLEKKIARCNFSWNGPSPLIYPFLPLYIGEKVIVSCSCDDWSYGSSLDNGDRFGIFPNNAVISFNESIPSISNEAIEIIEELTEILKEWWHTVKNTYYHQARMECQDEVLVYMEDLMVMRKKILSGNVPIEELKEMRSELARKIDLGNQWLGLDMLIRDDMGKKMDSDATSVVQVYRAHVDAASRILNDSKPSDMPGVTAFSLLVHALSATVDSKAECEFTLSLYDTSEKKFISENFVFYWSFSTGNLTNRNSKVLFNDLGSKEYPSSLLSMEAHRLLLCIRVARIAPIEQISSTLKKHADLGPPQLWPRQPYAAAVLDLSNVIGNSHSATEHIISLNRDDSLEQLIARASTARTNNSLKTVNGELSAFGRAQLMISTEVLLGSLIQIKKMHPQIFSSNPPFELRRLSFADIISAVLKYQKIGIIDDIRNDLYVTLLQGDLHGGKGSDKNIEVRVTVVDTNGIVENSIVMITADGIRCSTTYQSLVFYHDDKPKWNEAIKVQIPENIDQNIHLRITFHHKKAFDKTKQEKGPFALAFARIMEGATLIRDGLHELLVYKIETGRFDDTDTSYTRLPATRGELKASQSQLRPQTTTFIYGEKNFLTIETVTCSTTLTHNKSLLDILRWKQNRSNLKERLEEISKPKFLAVGEELVKFIPNFCDALFEILDHYSEYDSLIFDNLITLIQLVNEERYKNFRPVLDKYVENFHSTVAFSYVLNYQ</sequence>
<proteinExistence type="inferred from homology"/>
<keyword evidence="2" id="KW-0963">Cytoplasm</keyword>
<dbReference type="GO" id="GO:0005886">
    <property type="term" value="C:plasma membrane"/>
    <property type="evidence" value="ECO:0007669"/>
    <property type="project" value="TreeGrafter"/>
</dbReference>
<dbReference type="InterPro" id="IPR042455">
    <property type="entry name" value="DOCK_N_sub1"/>
</dbReference>
<dbReference type="Gene3D" id="2.60.40.150">
    <property type="entry name" value="C2 domain"/>
    <property type="match status" value="1"/>
</dbReference>
<dbReference type="GO" id="GO:0007264">
    <property type="term" value="P:small GTPase-mediated signal transduction"/>
    <property type="evidence" value="ECO:0007669"/>
    <property type="project" value="InterPro"/>
</dbReference>
<gene>
    <name evidence="5" type="ORF">OFLC_LOCUS2687</name>
</gene>
<dbReference type="AlphaFoldDB" id="A0A183H5C7"/>
<dbReference type="GO" id="GO:0031267">
    <property type="term" value="F:small GTPase binding"/>
    <property type="evidence" value="ECO:0007669"/>
    <property type="project" value="TreeGrafter"/>
</dbReference>
<accession>A0A183H5C7</accession>
<dbReference type="Pfam" id="PF14429">
    <property type="entry name" value="DOCK-C2"/>
    <property type="match status" value="1"/>
</dbReference>
<protein>
    <submittedName>
        <fullName evidence="7">C2 DOCK-type domain-containing protein</fullName>
    </submittedName>
</protein>
<dbReference type="PROSITE" id="PS51650">
    <property type="entry name" value="C2_DOCK"/>
    <property type="match status" value="1"/>
</dbReference>
<dbReference type="Gene3D" id="1.20.1270.350">
    <property type="entry name" value="Dedicator of cytokinesis N-terminal subdomain"/>
    <property type="match status" value="1"/>
</dbReference>
<dbReference type="InterPro" id="IPR032376">
    <property type="entry name" value="DOCK_N"/>
</dbReference>
<organism evidence="7">
    <name type="scientific">Onchocerca flexuosa</name>
    <dbReference type="NCBI Taxonomy" id="387005"/>
    <lineage>
        <taxon>Eukaryota</taxon>
        <taxon>Metazoa</taxon>
        <taxon>Ecdysozoa</taxon>
        <taxon>Nematoda</taxon>
        <taxon>Chromadorea</taxon>
        <taxon>Rhabditida</taxon>
        <taxon>Spirurina</taxon>
        <taxon>Spiruromorpha</taxon>
        <taxon>Filarioidea</taxon>
        <taxon>Onchocercidae</taxon>
        <taxon>Onchocerca</taxon>
    </lineage>
</organism>
<reference evidence="5 6" key="2">
    <citation type="submission" date="2018-11" db="EMBL/GenBank/DDBJ databases">
        <authorList>
            <consortium name="Pathogen Informatics"/>
        </authorList>
    </citation>
    <scope>NUCLEOTIDE SEQUENCE [LARGE SCALE GENOMIC DNA]</scope>
</reference>
<feature type="domain" description="C2 DOCK-type" evidence="4">
    <location>
        <begin position="429"/>
        <end position="610"/>
    </location>
</feature>
<dbReference type="GO" id="GO:0005737">
    <property type="term" value="C:cytoplasm"/>
    <property type="evidence" value="ECO:0007669"/>
    <property type="project" value="UniProtKB-SubCell"/>
</dbReference>
<dbReference type="PANTHER" id="PTHR45653:SF10">
    <property type="entry name" value="MYOBLAST CITY, ISOFORM B"/>
    <property type="match status" value="1"/>
</dbReference>
<dbReference type="InterPro" id="IPR056372">
    <property type="entry name" value="TPR_DOCK"/>
</dbReference>
<dbReference type="EMBL" id="UZAJ01001597">
    <property type="protein sequence ID" value="VDO33867.1"/>
    <property type="molecule type" value="Genomic_DNA"/>
</dbReference>
<evidence type="ECO:0000256" key="2">
    <source>
        <dbReference type="ARBA" id="ARBA00022490"/>
    </source>
</evidence>
<dbReference type="STRING" id="387005.A0A183H5C7"/>
<dbReference type="Pfam" id="PF23554">
    <property type="entry name" value="TPR_DOCK"/>
    <property type="match status" value="1"/>
</dbReference>
<dbReference type="PANTHER" id="PTHR45653">
    <property type="entry name" value="DEDICATOR OF CYTOKINESIS"/>
    <property type="match status" value="1"/>
</dbReference>